<dbReference type="OrthoDB" id="9768080at2"/>
<evidence type="ECO:0000313" key="3">
    <source>
        <dbReference type="EMBL" id="QDL37983.1"/>
    </source>
</evidence>
<evidence type="ECO:0000313" key="4">
    <source>
        <dbReference type="Proteomes" id="UP000316798"/>
    </source>
</evidence>
<keyword evidence="1" id="KW-0175">Coiled coil</keyword>
<dbReference type="AlphaFoldDB" id="A0A515DC29"/>
<organism evidence="3 4">
    <name type="scientific">Rhodoferax sediminis</name>
    <dbReference type="NCBI Taxonomy" id="2509614"/>
    <lineage>
        <taxon>Bacteria</taxon>
        <taxon>Pseudomonadati</taxon>
        <taxon>Pseudomonadota</taxon>
        <taxon>Betaproteobacteria</taxon>
        <taxon>Burkholderiales</taxon>
        <taxon>Comamonadaceae</taxon>
        <taxon>Rhodoferax</taxon>
    </lineage>
</organism>
<keyword evidence="2" id="KW-0732">Signal</keyword>
<accession>A0A515DC29</accession>
<keyword evidence="4" id="KW-1185">Reference proteome</keyword>
<dbReference type="SUPFAM" id="SSF56935">
    <property type="entry name" value="Porins"/>
    <property type="match status" value="1"/>
</dbReference>
<dbReference type="KEGG" id="rhf:EUB48_12370"/>
<sequence length="444" mass="47724">MQKKFKLIPLCAALTLLGLHGAASAQTSTQQALMQKLEQMSAEIDKLKAEVTQLKSAQNQTDATAQRASQTAAQAQTEAQSAAASVAGTGLRAPGEPATVLTGYGEINYNHPTKNASATQADLRRAVIGIQHRFDDKTKFVGEFEWEHAVTSASDRGETEVEQAYIEHQLHPTLAVRGGLFLVPLGLLNENHEPTAYYGVERNFVETAIIPSTWREGGAMLIGTTEQGLTWKAGVSTGFDLNKWDATSPDGKASPLGSVHQELQLAKARNLSLFGALDWRGVPGLLVGGGLFSGKAGQGLAANNPTVTVWDLHTRWTPGKWDLAAVYASGSISGAGPLNAAFAATDPTPIPSKFDGMYVQAAYTLWSSGDYQLKPFARYERFNTAKAFAAFPLGLERPADPYERVATLGASFYLSPSVVIKADYQRFAVNSLNNRFNLGLGWSF</sequence>
<proteinExistence type="predicted"/>
<evidence type="ECO:0000256" key="1">
    <source>
        <dbReference type="SAM" id="Coils"/>
    </source>
</evidence>
<evidence type="ECO:0008006" key="5">
    <source>
        <dbReference type="Google" id="ProtNLM"/>
    </source>
</evidence>
<dbReference type="InterPro" id="IPR023614">
    <property type="entry name" value="Porin_dom_sf"/>
</dbReference>
<gene>
    <name evidence="3" type="ORF">EUB48_12370</name>
</gene>
<reference evidence="3 4" key="1">
    <citation type="submission" date="2019-01" db="EMBL/GenBank/DDBJ databases">
        <title>Genomic insights into a novel species Rhodoferax sp.</title>
        <authorList>
            <person name="Jin L."/>
        </authorList>
    </citation>
    <scope>NUCLEOTIDE SEQUENCE [LARGE SCALE GENOMIC DNA]</scope>
    <source>
        <strain evidence="3 4">CHu59-6-5</strain>
    </source>
</reference>
<name>A0A515DC29_9BURK</name>
<feature type="chain" id="PRO_5021875622" description="Porin" evidence="2">
    <location>
        <begin position="26"/>
        <end position="444"/>
    </location>
</feature>
<dbReference type="RefSeq" id="WP_142819406.1">
    <property type="nucleotide sequence ID" value="NZ_CP035503.1"/>
</dbReference>
<feature type="coiled-coil region" evidence="1">
    <location>
        <begin position="30"/>
        <end position="57"/>
    </location>
</feature>
<dbReference type="Proteomes" id="UP000316798">
    <property type="component" value="Chromosome"/>
</dbReference>
<evidence type="ECO:0000256" key="2">
    <source>
        <dbReference type="SAM" id="SignalP"/>
    </source>
</evidence>
<dbReference type="Gene3D" id="2.40.160.10">
    <property type="entry name" value="Porin"/>
    <property type="match status" value="1"/>
</dbReference>
<protein>
    <recommendedName>
        <fullName evidence="5">Porin</fullName>
    </recommendedName>
</protein>
<feature type="signal peptide" evidence="2">
    <location>
        <begin position="1"/>
        <end position="25"/>
    </location>
</feature>
<dbReference type="EMBL" id="CP035503">
    <property type="protein sequence ID" value="QDL37983.1"/>
    <property type="molecule type" value="Genomic_DNA"/>
</dbReference>